<keyword evidence="4" id="KW-1185">Reference proteome</keyword>
<feature type="compositionally biased region" description="Polar residues" evidence="1">
    <location>
        <begin position="233"/>
        <end position="265"/>
    </location>
</feature>
<dbReference type="EMBL" id="JBFMKM010000009">
    <property type="protein sequence ID" value="KAL1303882.1"/>
    <property type="molecule type" value="Genomic_DNA"/>
</dbReference>
<evidence type="ECO:0000256" key="1">
    <source>
        <dbReference type="SAM" id="MobiDB-lite"/>
    </source>
</evidence>
<name>A0ABR3PCJ4_9PEZI</name>
<feature type="compositionally biased region" description="Low complexity" evidence="1">
    <location>
        <begin position="675"/>
        <end position="689"/>
    </location>
</feature>
<feature type="region of interest" description="Disordered" evidence="1">
    <location>
        <begin position="638"/>
        <end position="690"/>
    </location>
</feature>
<comment type="caution">
    <text evidence="3">The sequence shown here is derived from an EMBL/GenBank/DDBJ whole genome shotgun (WGS) entry which is preliminary data.</text>
</comment>
<proteinExistence type="predicted"/>
<accession>A0ABR3PCJ4</accession>
<dbReference type="SUPFAM" id="SSF47459">
    <property type="entry name" value="HLH, helix-loop-helix DNA-binding domain"/>
    <property type="match status" value="1"/>
</dbReference>
<evidence type="ECO:0000313" key="3">
    <source>
        <dbReference type="EMBL" id="KAL1303882.1"/>
    </source>
</evidence>
<dbReference type="InterPro" id="IPR011598">
    <property type="entry name" value="bHLH_dom"/>
</dbReference>
<dbReference type="InterPro" id="IPR036638">
    <property type="entry name" value="HLH_DNA-bd_sf"/>
</dbReference>
<dbReference type="RefSeq" id="XP_069200157.1">
    <property type="nucleotide sequence ID" value="XM_069342957.1"/>
</dbReference>
<feature type="region of interest" description="Disordered" evidence="1">
    <location>
        <begin position="605"/>
        <end position="624"/>
    </location>
</feature>
<organism evidence="3 4">
    <name type="scientific">Neodothiora populina</name>
    <dbReference type="NCBI Taxonomy" id="2781224"/>
    <lineage>
        <taxon>Eukaryota</taxon>
        <taxon>Fungi</taxon>
        <taxon>Dikarya</taxon>
        <taxon>Ascomycota</taxon>
        <taxon>Pezizomycotina</taxon>
        <taxon>Dothideomycetes</taxon>
        <taxon>Dothideomycetidae</taxon>
        <taxon>Dothideales</taxon>
        <taxon>Dothioraceae</taxon>
        <taxon>Neodothiora</taxon>
    </lineage>
</organism>
<feature type="compositionally biased region" description="Acidic residues" evidence="1">
    <location>
        <begin position="652"/>
        <end position="665"/>
    </location>
</feature>
<dbReference type="GeneID" id="95974039"/>
<feature type="compositionally biased region" description="Polar residues" evidence="1">
    <location>
        <begin position="59"/>
        <end position="73"/>
    </location>
</feature>
<feature type="compositionally biased region" description="Polar residues" evidence="1">
    <location>
        <begin position="429"/>
        <end position="442"/>
    </location>
</feature>
<feature type="region of interest" description="Disordered" evidence="1">
    <location>
        <begin position="733"/>
        <end position="780"/>
    </location>
</feature>
<feature type="compositionally biased region" description="Polar residues" evidence="1">
    <location>
        <begin position="500"/>
        <end position="523"/>
    </location>
</feature>
<gene>
    <name evidence="3" type="ORF">AAFC00_000336</name>
</gene>
<evidence type="ECO:0000259" key="2">
    <source>
        <dbReference type="PROSITE" id="PS50888"/>
    </source>
</evidence>
<dbReference type="Pfam" id="PF00010">
    <property type="entry name" value="HLH"/>
    <property type="match status" value="1"/>
</dbReference>
<protein>
    <recommendedName>
        <fullName evidence="2">BHLH domain-containing protein</fullName>
    </recommendedName>
</protein>
<dbReference type="PROSITE" id="PS50888">
    <property type="entry name" value="BHLH"/>
    <property type="match status" value="1"/>
</dbReference>
<feature type="compositionally biased region" description="Low complexity" evidence="1">
    <location>
        <begin position="362"/>
        <end position="373"/>
    </location>
</feature>
<feature type="compositionally biased region" description="Low complexity" evidence="1">
    <location>
        <begin position="742"/>
        <end position="760"/>
    </location>
</feature>
<sequence length="780" mass="83524">MSQASGEQSLQWADVEQMDVMGSMQDMDFSSFLDIGELDLTAFSPTAHEQEQQQQQRQFSVENNAGQTPQPSNARVFDPSDMIHDFAAESFDLSLNLAQHDLSANMSSDRTGQGVHDSLAGHVDQQADAPNSWSHHEQQQHQPSPYHAANVYHTPQHVPPTPNSYEMHGNPGRYLQQQMDPQTRSFLEQHYQLKNDNAMSFTPLVSPAVTPQDSQFQPIPQYTVPGAYFSPLTSPALQAQNGSHQPSQMQSYQAHSNTAPSSVATSPIDLNADIDMADNGASFTDMPRKSTRKMQPPRSTGPQARVRQSPIVKAQSKRRATHLSSVIPIKEMDSVLREAQQSQPLSAGLLRNAQFVDSSGTESISPESLSESLMGPPPRPLSAKQSPALLPQIRSAPASAMVNGKAGAPATPASLMSLRPSQKLKPKPNGSTSASHTPQETPQSHDDSIMLDDFVLPPAANTQPPAPLMDRIVKSGPCVSADATPRLSARKTPKLAPGSTPLSALSMGSTNASPSIMASSTPLMTPARKGETKPVAKIGKKRGSIGGPLISPAIRPKISPSIKPLLPEGAKLNESQQALLLASKSNYTHILEGTLLPGVTYPESLSSGLTSKRTSHKIAEQGRRNRINDALKEMQALLPKKAKSANGSSDKTDDDNAMEDEADGGDNDKTAAGPKTASAESKNASSKAATVESAIDYIKLLQQERLRHDELLKQKDAEMALLRKELQNARLGASAGIENKTETPAASTAVATSPETPTTADTSDKPSEETKVVVDATTPS</sequence>
<dbReference type="CDD" id="cd11392">
    <property type="entry name" value="bHLH_ScPHO4_like"/>
    <property type="match status" value="1"/>
</dbReference>
<feature type="region of interest" description="Disordered" evidence="1">
    <location>
        <begin position="358"/>
        <end position="385"/>
    </location>
</feature>
<feature type="region of interest" description="Disordered" evidence="1">
    <location>
        <begin position="43"/>
        <end position="78"/>
    </location>
</feature>
<feature type="compositionally biased region" description="Basic and acidic residues" evidence="1">
    <location>
        <begin position="762"/>
        <end position="772"/>
    </location>
</feature>
<dbReference type="Proteomes" id="UP001562354">
    <property type="component" value="Unassembled WGS sequence"/>
</dbReference>
<feature type="region of interest" description="Disordered" evidence="1">
    <location>
        <begin position="233"/>
        <end position="325"/>
    </location>
</feature>
<feature type="region of interest" description="Disordered" evidence="1">
    <location>
        <begin position="483"/>
        <end position="542"/>
    </location>
</feature>
<dbReference type="Gene3D" id="4.10.280.10">
    <property type="entry name" value="Helix-loop-helix DNA-binding domain"/>
    <property type="match status" value="1"/>
</dbReference>
<dbReference type="SMART" id="SM00353">
    <property type="entry name" value="HLH"/>
    <property type="match status" value="1"/>
</dbReference>
<feature type="domain" description="BHLH" evidence="2">
    <location>
        <begin position="611"/>
        <end position="701"/>
    </location>
</feature>
<evidence type="ECO:0000313" key="4">
    <source>
        <dbReference type="Proteomes" id="UP001562354"/>
    </source>
</evidence>
<feature type="region of interest" description="Disordered" evidence="1">
    <location>
        <begin position="418"/>
        <end position="446"/>
    </location>
</feature>
<reference evidence="3 4" key="1">
    <citation type="submission" date="2024-07" db="EMBL/GenBank/DDBJ databases">
        <title>Draft sequence of the Neodothiora populina.</title>
        <authorList>
            <person name="Drown D.D."/>
            <person name="Schuette U.S."/>
            <person name="Buechlein A.B."/>
            <person name="Rusch D.R."/>
            <person name="Winton L.W."/>
            <person name="Adams G.A."/>
        </authorList>
    </citation>
    <scope>NUCLEOTIDE SEQUENCE [LARGE SCALE GENOMIC DNA]</scope>
    <source>
        <strain evidence="3 4">CPC 39397</strain>
    </source>
</reference>